<gene>
    <name evidence="1" type="ORF">VNO77_02947</name>
</gene>
<dbReference type="EMBL" id="JAYMYQ010000001">
    <property type="protein sequence ID" value="KAK7360929.1"/>
    <property type="molecule type" value="Genomic_DNA"/>
</dbReference>
<keyword evidence="2" id="KW-1185">Reference proteome</keyword>
<protein>
    <submittedName>
        <fullName evidence="1">Uncharacterized protein</fullName>
    </submittedName>
</protein>
<dbReference type="Proteomes" id="UP001367508">
    <property type="component" value="Unassembled WGS sequence"/>
</dbReference>
<name>A0AAN9MU08_CANGL</name>
<evidence type="ECO:0000313" key="1">
    <source>
        <dbReference type="EMBL" id="KAK7360929.1"/>
    </source>
</evidence>
<sequence>MVFFVASKVLMFDELQMEAHIHGYIFNADIMVQMEQLLKFMDPRMGNYFAPVDVVHGCGIYVLKYLELWDGVTTWEEFTMPIYSLLSECVILV</sequence>
<comment type="caution">
    <text evidence="1">The sequence shown here is derived from an EMBL/GenBank/DDBJ whole genome shotgun (WGS) entry which is preliminary data.</text>
</comment>
<evidence type="ECO:0000313" key="2">
    <source>
        <dbReference type="Proteomes" id="UP001367508"/>
    </source>
</evidence>
<reference evidence="1 2" key="1">
    <citation type="submission" date="2024-01" db="EMBL/GenBank/DDBJ databases">
        <title>The genomes of 5 underutilized Papilionoideae crops provide insights into root nodulation and disease resistanc.</title>
        <authorList>
            <person name="Jiang F."/>
        </authorList>
    </citation>
    <scope>NUCLEOTIDE SEQUENCE [LARGE SCALE GENOMIC DNA]</scope>
    <source>
        <strain evidence="1">LVBAO_FW01</strain>
        <tissue evidence="1">Leaves</tissue>
    </source>
</reference>
<organism evidence="1 2">
    <name type="scientific">Canavalia gladiata</name>
    <name type="common">Sword bean</name>
    <name type="synonym">Dolichos gladiatus</name>
    <dbReference type="NCBI Taxonomy" id="3824"/>
    <lineage>
        <taxon>Eukaryota</taxon>
        <taxon>Viridiplantae</taxon>
        <taxon>Streptophyta</taxon>
        <taxon>Embryophyta</taxon>
        <taxon>Tracheophyta</taxon>
        <taxon>Spermatophyta</taxon>
        <taxon>Magnoliopsida</taxon>
        <taxon>eudicotyledons</taxon>
        <taxon>Gunneridae</taxon>
        <taxon>Pentapetalae</taxon>
        <taxon>rosids</taxon>
        <taxon>fabids</taxon>
        <taxon>Fabales</taxon>
        <taxon>Fabaceae</taxon>
        <taxon>Papilionoideae</taxon>
        <taxon>50 kb inversion clade</taxon>
        <taxon>NPAAA clade</taxon>
        <taxon>indigoferoid/millettioid clade</taxon>
        <taxon>Phaseoleae</taxon>
        <taxon>Canavalia</taxon>
    </lineage>
</organism>
<proteinExistence type="predicted"/>
<dbReference type="AlphaFoldDB" id="A0AAN9MU08"/>
<accession>A0AAN9MU08</accession>